<feature type="region of interest" description="Disordered" evidence="2">
    <location>
        <begin position="1"/>
        <end position="76"/>
    </location>
</feature>
<evidence type="ECO:0000313" key="6">
    <source>
        <dbReference type="Proteomes" id="UP000002051"/>
    </source>
</evidence>
<feature type="coiled-coil region" evidence="1">
    <location>
        <begin position="177"/>
        <end position="246"/>
    </location>
</feature>
<proteinExistence type="predicted"/>
<reference evidence="3 6" key="1">
    <citation type="journal article" date="2011" name="Nature">
        <title>The Medicago genome provides insight into the evolution of rhizobial symbioses.</title>
        <authorList>
            <person name="Young N.D."/>
            <person name="Debelle F."/>
            <person name="Oldroyd G.E."/>
            <person name="Geurts R."/>
            <person name="Cannon S.B."/>
            <person name="Udvardi M.K."/>
            <person name="Benedito V.A."/>
            <person name="Mayer K.F."/>
            <person name="Gouzy J."/>
            <person name="Schoof H."/>
            <person name="Van de Peer Y."/>
            <person name="Proost S."/>
            <person name="Cook D.R."/>
            <person name="Meyers B.C."/>
            <person name="Spannagl M."/>
            <person name="Cheung F."/>
            <person name="De Mita S."/>
            <person name="Krishnakumar V."/>
            <person name="Gundlach H."/>
            <person name="Zhou S."/>
            <person name="Mudge J."/>
            <person name="Bharti A.K."/>
            <person name="Murray J.D."/>
            <person name="Naoumkina M.A."/>
            <person name="Rosen B."/>
            <person name="Silverstein K.A."/>
            <person name="Tang H."/>
            <person name="Rombauts S."/>
            <person name="Zhao P.X."/>
            <person name="Zhou P."/>
            <person name="Barbe V."/>
            <person name="Bardou P."/>
            <person name="Bechner M."/>
            <person name="Bellec A."/>
            <person name="Berger A."/>
            <person name="Berges H."/>
            <person name="Bidwell S."/>
            <person name="Bisseling T."/>
            <person name="Choisne N."/>
            <person name="Couloux A."/>
            <person name="Denny R."/>
            <person name="Deshpande S."/>
            <person name="Dai X."/>
            <person name="Doyle J.J."/>
            <person name="Dudez A.M."/>
            <person name="Farmer A.D."/>
            <person name="Fouteau S."/>
            <person name="Franken C."/>
            <person name="Gibelin C."/>
            <person name="Gish J."/>
            <person name="Goldstein S."/>
            <person name="Gonzalez A.J."/>
            <person name="Green P.J."/>
            <person name="Hallab A."/>
            <person name="Hartog M."/>
            <person name="Hua A."/>
            <person name="Humphray S.J."/>
            <person name="Jeong D.H."/>
            <person name="Jing Y."/>
            <person name="Jocker A."/>
            <person name="Kenton S.M."/>
            <person name="Kim D.J."/>
            <person name="Klee K."/>
            <person name="Lai H."/>
            <person name="Lang C."/>
            <person name="Lin S."/>
            <person name="Macmil S.L."/>
            <person name="Magdelenat G."/>
            <person name="Matthews L."/>
            <person name="McCorrison J."/>
            <person name="Monaghan E.L."/>
            <person name="Mun J.H."/>
            <person name="Najar F.Z."/>
            <person name="Nicholson C."/>
            <person name="Noirot C."/>
            <person name="O'Bleness M."/>
            <person name="Paule C.R."/>
            <person name="Poulain J."/>
            <person name="Prion F."/>
            <person name="Qin B."/>
            <person name="Qu C."/>
            <person name="Retzel E.F."/>
            <person name="Riddle C."/>
            <person name="Sallet E."/>
            <person name="Samain S."/>
            <person name="Samson N."/>
            <person name="Sanders I."/>
            <person name="Saurat O."/>
            <person name="Scarpelli C."/>
            <person name="Schiex T."/>
            <person name="Segurens B."/>
            <person name="Severin A.J."/>
            <person name="Sherrier D.J."/>
            <person name="Shi R."/>
            <person name="Sims S."/>
            <person name="Singer S.R."/>
            <person name="Sinharoy S."/>
            <person name="Sterck L."/>
            <person name="Viollet A."/>
            <person name="Wang B.B."/>
            <person name="Wang K."/>
            <person name="Wang M."/>
            <person name="Wang X."/>
            <person name="Warfsmann J."/>
            <person name="Weissenbach J."/>
            <person name="White D.D."/>
            <person name="White J.D."/>
            <person name="Wiley G.B."/>
            <person name="Wincker P."/>
            <person name="Xing Y."/>
            <person name="Yang L."/>
            <person name="Yao Z."/>
            <person name="Ying F."/>
            <person name="Zhai J."/>
            <person name="Zhou L."/>
            <person name="Zuber A."/>
            <person name="Denarie J."/>
            <person name="Dixon R.A."/>
            <person name="May G.D."/>
            <person name="Schwartz D.C."/>
            <person name="Rogers J."/>
            <person name="Quetier F."/>
            <person name="Town C.D."/>
            <person name="Roe B.A."/>
        </authorList>
    </citation>
    <scope>NUCLEOTIDE SEQUENCE [LARGE SCALE GENOMIC DNA]</scope>
    <source>
        <strain evidence="3">A17</strain>
        <strain evidence="5 6">cv. Jemalong A17</strain>
    </source>
</reference>
<dbReference type="Proteomes" id="UP000265566">
    <property type="component" value="Chromosome 1"/>
</dbReference>
<reference evidence="5" key="3">
    <citation type="submission" date="2015-04" db="UniProtKB">
        <authorList>
            <consortium name="EnsemblPlants"/>
        </authorList>
    </citation>
    <scope>IDENTIFICATION</scope>
    <source>
        <strain evidence="5">cv. Jemalong A17</strain>
    </source>
</reference>
<evidence type="ECO:0000256" key="1">
    <source>
        <dbReference type="SAM" id="Coils"/>
    </source>
</evidence>
<dbReference type="HOGENOM" id="CLU_088378_0_0_1"/>
<gene>
    <name evidence="5" type="primary">25483553</name>
    <name evidence="3" type="ordered locus">MTR_1g054365</name>
    <name evidence="4" type="ORF">MtrunA17_Chr1g0175761</name>
</gene>
<dbReference type="KEGG" id="mtr:25483553"/>
<dbReference type="Proteomes" id="UP000002051">
    <property type="component" value="Unassembled WGS sequence"/>
</dbReference>
<dbReference type="EMBL" id="CM001217">
    <property type="protein sequence ID" value="KEH41738.1"/>
    <property type="molecule type" value="Genomic_DNA"/>
</dbReference>
<name>A0A072VJW7_MEDTR</name>
<feature type="compositionally biased region" description="Basic and acidic residues" evidence="2">
    <location>
        <begin position="1"/>
        <end position="25"/>
    </location>
</feature>
<keyword evidence="1" id="KW-0175">Coiled coil</keyword>
<reference evidence="7" key="4">
    <citation type="journal article" date="2018" name="Nat. Plants">
        <title>Whole-genome landscape of Medicago truncatula symbiotic genes.</title>
        <authorList>
            <person name="Pecrix Y."/>
            <person name="Staton S.E."/>
            <person name="Sallet E."/>
            <person name="Lelandais-Briere C."/>
            <person name="Moreau S."/>
            <person name="Carrere S."/>
            <person name="Blein T."/>
            <person name="Jardinaud M.F."/>
            <person name="Latrasse D."/>
            <person name="Zouine M."/>
            <person name="Zahm M."/>
            <person name="Kreplak J."/>
            <person name="Mayjonade B."/>
            <person name="Satge C."/>
            <person name="Perez M."/>
            <person name="Cauet S."/>
            <person name="Marande W."/>
            <person name="Chantry-Darmon C."/>
            <person name="Lopez-Roques C."/>
            <person name="Bouchez O."/>
            <person name="Berard A."/>
            <person name="Debelle F."/>
            <person name="Munos S."/>
            <person name="Bendahmane A."/>
            <person name="Berges H."/>
            <person name="Niebel A."/>
            <person name="Buitink J."/>
            <person name="Frugier F."/>
            <person name="Benhamed M."/>
            <person name="Crespi M."/>
            <person name="Gouzy J."/>
            <person name="Gamas P."/>
        </authorList>
    </citation>
    <scope>NUCLEOTIDE SEQUENCE [LARGE SCALE GENOMIC DNA]</scope>
    <source>
        <strain evidence="7">cv. Jemalong A17</strain>
    </source>
</reference>
<feature type="compositionally biased region" description="Polar residues" evidence="2">
    <location>
        <begin position="52"/>
        <end position="76"/>
    </location>
</feature>
<reference evidence="4" key="5">
    <citation type="journal article" date="2018" name="Nat. Plants">
        <title>Whole-genome landscape of Medicago truncatula symbiotic genes.</title>
        <authorList>
            <person name="Pecrix Y."/>
            <person name="Gamas P."/>
            <person name="Carrere S."/>
        </authorList>
    </citation>
    <scope>NUCLEOTIDE SEQUENCE</scope>
    <source>
        <tissue evidence="4">Leaves</tissue>
    </source>
</reference>
<evidence type="ECO:0000313" key="3">
    <source>
        <dbReference type="EMBL" id="KEH41738.1"/>
    </source>
</evidence>
<evidence type="ECO:0000256" key="2">
    <source>
        <dbReference type="SAM" id="MobiDB-lite"/>
    </source>
</evidence>
<evidence type="ECO:0000313" key="5">
    <source>
        <dbReference type="EnsemblPlants" id="KEH41738"/>
    </source>
</evidence>
<organism evidence="3 6">
    <name type="scientific">Medicago truncatula</name>
    <name type="common">Barrel medic</name>
    <name type="synonym">Medicago tribuloides</name>
    <dbReference type="NCBI Taxonomy" id="3880"/>
    <lineage>
        <taxon>Eukaryota</taxon>
        <taxon>Viridiplantae</taxon>
        <taxon>Streptophyta</taxon>
        <taxon>Embryophyta</taxon>
        <taxon>Tracheophyta</taxon>
        <taxon>Spermatophyta</taxon>
        <taxon>Magnoliopsida</taxon>
        <taxon>eudicotyledons</taxon>
        <taxon>Gunneridae</taxon>
        <taxon>Pentapetalae</taxon>
        <taxon>rosids</taxon>
        <taxon>fabids</taxon>
        <taxon>Fabales</taxon>
        <taxon>Fabaceae</taxon>
        <taxon>Papilionoideae</taxon>
        <taxon>50 kb inversion clade</taxon>
        <taxon>NPAAA clade</taxon>
        <taxon>Hologalegina</taxon>
        <taxon>IRL clade</taxon>
        <taxon>Trifolieae</taxon>
        <taxon>Medicago</taxon>
    </lineage>
</organism>
<protein>
    <submittedName>
        <fullName evidence="3 5">Uncharacterized protein</fullName>
    </submittedName>
</protein>
<feature type="compositionally biased region" description="Polar residues" evidence="2">
    <location>
        <begin position="26"/>
        <end position="38"/>
    </location>
</feature>
<reference evidence="3 6" key="2">
    <citation type="journal article" date="2014" name="BMC Genomics">
        <title>An improved genome release (version Mt4.0) for the model legume Medicago truncatula.</title>
        <authorList>
            <person name="Tang H."/>
            <person name="Krishnakumar V."/>
            <person name="Bidwell S."/>
            <person name="Rosen B."/>
            <person name="Chan A."/>
            <person name="Zhou S."/>
            <person name="Gentzbittel L."/>
            <person name="Childs K.L."/>
            <person name="Yandell M."/>
            <person name="Gundlach H."/>
            <person name="Mayer K.F."/>
            <person name="Schwartz D.C."/>
            <person name="Town C.D."/>
        </authorList>
    </citation>
    <scope>GENOME REANNOTATION</scope>
    <source>
        <strain evidence="3">A17</strain>
        <strain evidence="5 6">cv. Jemalong A17</strain>
    </source>
</reference>
<dbReference type="EMBL" id="PSQE01000001">
    <property type="protein sequence ID" value="RHN79295.1"/>
    <property type="molecule type" value="Genomic_DNA"/>
</dbReference>
<accession>A0A072VJW7</accession>
<dbReference type="AlphaFoldDB" id="A0A072VJW7"/>
<dbReference type="EnsemblPlants" id="KEH41738">
    <property type="protein sequence ID" value="KEH41738"/>
    <property type="gene ID" value="MTR_1g054365"/>
</dbReference>
<dbReference type="Gramene" id="rna3065">
    <property type="protein sequence ID" value="RHN79295.1"/>
    <property type="gene ID" value="gene3065"/>
</dbReference>
<sequence>MFVKEVSGKELRDFHGKGRVADRIRNSPQEAPSNNSPATPVINIVKRPRLEVSSSPPVQIPRSSQPSSSEGVNVSISPPVQIPRSSKLSSFEGVNEMWISVFNDIVSSNDGDATSVWDNHFPFGDLIDKHFIKEKFAEKFKDMDFKRVLQTSLVDSIKMTLLHRVIGQKFDKIVMEKEAYVGQVTELKKKLSEYEKKMAEMTTLEDELNKLKKTSRDDILKIQIKEDAHKKVVDKLNAEIKKLKDDAPLIYKTGYDNAVDEVVRLASGLKPKPSN</sequence>
<evidence type="ECO:0000313" key="4">
    <source>
        <dbReference type="EMBL" id="RHN79295.1"/>
    </source>
</evidence>
<keyword evidence="6" id="KW-1185">Reference proteome</keyword>
<evidence type="ECO:0000313" key="7">
    <source>
        <dbReference type="Proteomes" id="UP000265566"/>
    </source>
</evidence>